<evidence type="ECO:0000313" key="11">
    <source>
        <dbReference type="EMBL" id="SCD19999.1"/>
    </source>
</evidence>
<dbReference type="KEGG" id="psac:PSM36_1175"/>
<dbReference type="GO" id="GO:0043365">
    <property type="term" value="F:[formate-C-acetyltransferase]-activating enzyme activity"/>
    <property type="evidence" value="ECO:0007669"/>
    <property type="project" value="UniProtKB-EC"/>
</dbReference>
<reference evidence="11 12" key="1">
    <citation type="submission" date="2016-08" db="EMBL/GenBank/DDBJ databases">
        <authorList>
            <person name="Seilhamer J.J."/>
        </authorList>
    </citation>
    <scope>NUCLEOTIDE SEQUENCE [LARGE SCALE GENOMIC DNA]</scope>
    <source>
        <strain evidence="11">M3/6</strain>
    </source>
</reference>
<dbReference type="InterPro" id="IPR034457">
    <property type="entry name" value="Organic_radical-activating"/>
</dbReference>
<dbReference type="EC" id="1.97.1.4" evidence="11"/>
<dbReference type="Proteomes" id="UP000187464">
    <property type="component" value="Chromosome I"/>
</dbReference>
<evidence type="ECO:0000256" key="7">
    <source>
        <dbReference type="ARBA" id="ARBA00023004"/>
    </source>
</evidence>
<accession>A0A1R3T1N5</accession>
<dbReference type="GO" id="GO:0016829">
    <property type="term" value="F:lyase activity"/>
    <property type="evidence" value="ECO:0007669"/>
    <property type="project" value="UniProtKB-KW"/>
</dbReference>
<evidence type="ECO:0000256" key="2">
    <source>
        <dbReference type="ARBA" id="ARBA00009777"/>
    </source>
</evidence>
<evidence type="ECO:0000256" key="8">
    <source>
        <dbReference type="ARBA" id="ARBA00023014"/>
    </source>
</evidence>
<dbReference type="GO" id="GO:0051539">
    <property type="term" value="F:4 iron, 4 sulfur cluster binding"/>
    <property type="evidence" value="ECO:0007669"/>
    <property type="project" value="UniProtKB-KW"/>
</dbReference>
<dbReference type="InterPro" id="IPR040074">
    <property type="entry name" value="BssD/PflA/YjjW"/>
</dbReference>
<proteinExistence type="inferred from homology"/>
<dbReference type="NCBIfam" id="TIGR02494">
    <property type="entry name" value="PFLE_PFLC"/>
    <property type="match status" value="1"/>
</dbReference>
<dbReference type="PROSITE" id="PS51918">
    <property type="entry name" value="RADICAL_SAM"/>
    <property type="match status" value="1"/>
</dbReference>
<dbReference type="RefSeq" id="WP_076929643.1">
    <property type="nucleotide sequence ID" value="NZ_LT605205.1"/>
</dbReference>
<dbReference type="PROSITE" id="PS00198">
    <property type="entry name" value="4FE4S_FER_1"/>
    <property type="match status" value="1"/>
</dbReference>
<evidence type="ECO:0000256" key="1">
    <source>
        <dbReference type="ARBA" id="ARBA00001966"/>
    </source>
</evidence>
<evidence type="ECO:0000256" key="6">
    <source>
        <dbReference type="ARBA" id="ARBA00023002"/>
    </source>
</evidence>
<organism evidence="11 12">
    <name type="scientific">Proteiniphilum saccharofermentans</name>
    <dbReference type="NCBI Taxonomy" id="1642647"/>
    <lineage>
        <taxon>Bacteria</taxon>
        <taxon>Pseudomonadati</taxon>
        <taxon>Bacteroidota</taxon>
        <taxon>Bacteroidia</taxon>
        <taxon>Bacteroidales</taxon>
        <taxon>Dysgonomonadaceae</taxon>
        <taxon>Proteiniphilum</taxon>
    </lineage>
</organism>
<dbReference type="InterPro" id="IPR017896">
    <property type="entry name" value="4Fe4S_Fe-S-bd"/>
</dbReference>
<dbReference type="InterPro" id="IPR001989">
    <property type="entry name" value="Radical_activat_CS"/>
</dbReference>
<evidence type="ECO:0000259" key="10">
    <source>
        <dbReference type="PROSITE" id="PS51918"/>
    </source>
</evidence>
<feature type="domain" description="Radical SAM core" evidence="10">
    <location>
        <begin position="13"/>
        <end position="293"/>
    </location>
</feature>
<dbReference type="SFLD" id="SFLDS00029">
    <property type="entry name" value="Radical_SAM"/>
    <property type="match status" value="1"/>
</dbReference>
<keyword evidence="6 11" id="KW-0560">Oxidoreductase</keyword>
<dbReference type="PANTHER" id="PTHR30352:SF4">
    <property type="entry name" value="PYRUVATE FORMATE-LYASE 2-ACTIVATING ENZYME"/>
    <property type="match status" value="1"/>
</dbReference>
<dbReference type="EMBL" id="LT605205">
    <property type="protein sequence ID" value="SCD19999.1"/>
    <property type="molecule type" value="Genomic_DNA"/>
</dbReference>
<dbReference type="AlphaFoldDB" id="A0A1R3T1N5"/>
<keyword evidence="4" id="KW-0949">S-adenosyl-L-methionine</keyword>
<evidence type="ECO:0000256" key="3">
    <source>
        <dbReference type="ARBA" id="ARBA00022485"/>
    </source>
</evidence>
<dbReference type="Pfam" id="PF13353">
    <property type="entry name" value="Fer4_12"/>
    <property type="match status" value="1"/>
</dbReference>
<keyword evidence="8" id="KW-0411">Iron-sulfur</keyword>
<dbReference type="InterPro" id="IPR058240">
    <property type="entry name" value="rSAM_sf"/>
</dbReference>
<keyword evidence="3" id="KW-0004">4Fe-4S</keyword>
<comment type="cofactor">
    <cofactor evidence="1">
        <name>[4Fe-4S] cluster</name>
        <dbReference type="ChEBI" id="CHEBI:49883"/>
    </cofactor>
</comment>
<keyword evidence="11" id="KW-0456">Lyase</keyword>
<evidence type="ECO:0000259" key="9">
    <source>
        <dbReference type="PROSITE" id="PS51379"/>
    </source>
</evidence>
<dbReference type="PANTHER" id="PTHR30352">
    <property type="entry name" value="PYRUVATE FORMATE-LYASE-ACTIVATING ENZYME"/>
    <property type="match status" value="1"/>
</dbReference>
<dbReference type="GO" id="GO:0046872">
    <property type="term" value="F:metal ion binding"/>
    <property type="evidence" value="ECO:0007669"/>
    <property type="project" value="UniProtKB-KW"/>
</dbReference>
<feature type="domain" description="4Fe-4S ferredoxin-type" evidence="9">
    <location>
        <begin position="74"/>
        <end position="103"/>
    </location>
</feature>
<dbReference type="STRING" id="1642647.PSM36_1175"/>
<dbReference type="PROSITE" id="PS51379">
    <property type="entry name" value="4FE4S_FER_2"/>
    <property type="match status" value="2"/>
</dbReference>
<sequence>MPFLFDIKRYSINDGPGVRVTVFFKGCPLSCRWCHNPESISFKTEKLYNKSKCIGCGSCVAVCPEKALTLTETDGVITDFEKCILCGKCAEVCPTKAIEMSGRNYSEEEVMAAVLKETHMMDASGGGVTFSGGEPLMYPAALKSLLIRCGREGIHRAVDTSGSVRSAVVEDILPYTDLFLYDLKVMNAKTHRTWVGADNTLILKNLRLISDNDKEYHIRIPLVEGVNTDNENIMETIAFLNGLKRKPTVVGLLPYHNIASKKYEKLGKTYSENGMAEPSQERLAQILSAFTKNGLNAVIGG</sequence>
<dbReference type="InterPro" id="IPR012839">
    <property type="entry name" value="Organic_radical_activase"/>
</dbReference>
<dbReference type="InterPro" id="IPR017900">
    <property type="entry name" value="4Fe4S_Fe_S_CS"/>
</dbReference>
<keyword evidence="5" id="KW-0479">Metal-binding</keyword>
<dbReference type="PROSITE" id="PS01087">
    <property type="entry name" value="RADICAL_ACTIVATING"/>
    <property type="match status" value="1"/>
</dbReference>
<keyword evidence="11" id="KW-0670">Pyruvate</keyword>
<dbReference type="Gene3D" id="3.30.70.20">
    <property type="match status" value="2"/>
</dbReference>
<dbReference type="SUPFAM" id="SSF102114">
    <property type="entry name" value="Radical SAM enzymes"/>
    <property type="match status" value="1"/>
</dbReference>
<dbReference type="SUPFAM" id="SSF54862">
    <property type="entry name" value="4Fe-4S ferredoxins"/>
    <property type="match status" value="1"/>
</dbReference>
<dbReference type="Gene3D" id="3.80.30.10">
    <property type="entry name" value="pyruvate-formate lyase- activating enzyme"/>
    <property type="match status" value="1"/>
</dbReference>
<comment type="similarity">
    <text evidence="2">Belongs to the organic radical-activating enzymes family.</text>
</comment>
<feature type="domain" description="4Fe-4S ferredoxin-type" evidence="9">
    <location>
        <begin position="44"/>
        <end position="73"/>
    </location>
</feature>
<gene>
    <name evidence="11" type="ORF">PSM36_1175</name>
</gene>
<keyword evidence="12" id="KW-1185">Reference proteome</keyword>
<name>A0A1R3T1N5_9BACT</name>
<evidence type="ECO:0000256" key="5">
    <source>
        <dbReference type="ARBA" id="ARBA00022723"/>
    </source>
</evidence>
<keyword evidence="7" id="KW-0408">Iron</keyword>
<evidence type="ECO:0000256" key="4">
    <source>
        <dbReference type="ARBA" id="ARBA00022691"/>
    </source>
</evidence>
<dbReference type="SFLD" id="SFLDG01066">
    <property type="entry name" value="organic_radical-activating_enz"/>
    <property type="match status" value="1"/>
</dbReference>
<dbReference type="PIRSF" id="PIRSF000371">
    <property type="entry name" value="PFL_act_enz"/>
    <property type="match status" value="1"/>
</dbReference>
<evidence type="ECO:0000313" key="12">
    <source>
        <dbReference type="Proteomes" id="UP000187464"/>
    </source>
</evidence>
<protein>
    <submittedName>
        <fullName evidence="11">Pyruvate-formate lyase-activating enzyme</fullName>
        <ecNumber evidence="11">1.97.1.4</ecNumber>
    </submittedName>
</protein>
<dbReference type="SFLD" id="SFLDG01118">
    <property type="entry name" value="activating_enzymes__group_2"/>
    <property type="match status" value="1"/>
</dbReference>
<dbReference type="InterPro" id="IPR007197">
    <property type="entry name" value="rSAM"/>
</dbReference>